<dbReference type="EMBL" id="ML119736">
    <property type="protein sequence ID" value="RPA76823.1"/>
    <property type="molecule type" value="Genomic_DNA"/>
</dbReference>
<dbReference type="AlphaFoldDB" id="A0A3N4HSK3"/>
<dbReference type="Pfam" id="PF18759">
    <property type="entry name" value="Plavaka"/>
    <property type="match status" value="1"/>
</dbReference>
<organism evidence="1 2">
    <name type="scientific">Ascobolus immersus RN42</name>
    <dbReference type="NCBI Taxonomy" id="1160509"/>
    <lineage>
        <taxon>Eukaryota</taxon>
        <taxon>Fungi</taxon>
        <taxon>Dikarya</taxon>
        <taxon>Ascomycota</taxon>
        <taxon>Pezizomycotina</taxon>
        <taxon>Pezizomycetes</taxon>
        <taxon>Pezizales</taxon>
        <taxon>Ascobolaceae</taxon>
        <taxon>Ascobolus</taxon>
    </lineage>
</organism>
<evidence type="ECO:0000313" key="2">
    <source>
        <dbReference type="Proteomes" id="UP000275078"/>
    </source>
</evidence>
<reference evidence="1 2" key="1">
    <citation type="journal article" date="2018" name="Nat. Ecol. Evol.">
        <title>Pezizomycetes genomes reveal the molecular basis of ectomycorrhizal truffle lifestyle.</title>
        <authorList>
            <person name="Murat C."/>
            <person name="Payen T."/>
            <person name="Noel B."/>
            <person name="Kuo A."/>
            <person name="Morin E."/>
            <person name="Chen J."/>
            <person name="Kohler A."/>
            <person name="Krizsan K."/>
            <person name="Balestrini R."/>
            <person name="Da Silva C."/>
            <person name="Montanini B."/>
            <person name="Hainaut M."/>
            <person name="Levati E."/>
            <person name="Barry K.W."/>
            <person name="Belfiori B."/>
            <person name="Cichocki N."/>
            <person name="Clum A."/>
            <person name="Dockter R.B."/>
            <person name="Fauchery L."/>
            <person name="Guy J."/>
            <person name="Iotti M."/>
            <person name="Le Tacon F."/>
            <person name="Lindquist E.A."/>
            <person name="Lipzen A."/>
            <person name="Malagnac F."/>
            <person name="Mello A."/>
            <person name="Molinier V."/>
            <person name="Miyauchi S."/>
            <person name="Poulain J."/>
            <person name="Riccioni C."/>
            <person name="Rubini A."/>
            <person name="Sitrit Y."/>
            <person name="Splivallo R."/>
            <person name="Traeger S."/>
            <person name="Wang M."/>
            <person name="Zifcakova L."/>
            <person name="Wipf D."/>
            <person name="Zambonelli A."/>
            <person name="Paolocci F."/>
            <person name="Nowrousian M."/>
            <person name="Ottonello S."/>
            <person name="Baldrian P."/>
            <person name="Spatafora J.W."/>
            <person name="Henrissat B."/>
            <person name="Nagy L.G."/>
            <person name="Aury J.M."/>
            <person name="Wincker P."/>
            <person name="Grigoriev I.V."/>
            <person name="Bonfante P."/>
            <person name="Martin F.M."/>
        </authorList>
    </citation>
    <scope>NUCLEOTIDE SEQUENCE [LARGE SCALE GENOMIC DNA]</scope>
    <source>
        <strain evidence="1 2">RN42</strain>
    </source>
</reference>
<name>A0A3N4HSK3_ASCIM</name>
<protein>
    <submittedName>
        <fullName evidence="1">Uncharacterized protein</fullName>
    </submittedName>
</protein>
<keyword evidence="2" id="KW-1185">Reference proteome</keyword>
<dbReference type="InterPro" id="IPR041078">
    <property type="entry name" value="Plavaka"/>
</dbReference>
<evidence type="ECO:0000313" key="1">
    <source>
        <dbReference type="EMBL" id="RPA76823.1"/>
    </source>
</evidence>
<dbReference type="Proteomes" id="UP000275078">
    <property type="component" value="Unassembled WGS sequence"/>
</dbReference>
<accession>A0A3N4HSK3</accession>
<sequence>MEPDSWIEQHPDKPVINKTDLFAHAYDKETIKVAINRFFNSRLVRAPPNNDDCTEGTCFTSAYTLGQLLGKMDLEPNINSWDGAAVDHYGTGLIEFNHRPVEQMIRRIFRQSSHVPHMTYMPIMEFRTPSGYRMYLEMQTDRWWWEKQNSLSNDPKKKGHFVVPLIFGSDEIF</sequence>
<gene>
    <name evidence="1" type="ORF">BJ508DRAFT_330707</name>
</gene>
<proteinExistence type="predicted"/>